<dbReference type="Proteomes" id="UP001500454">
    <property type="component" value="Unassembled WGS sequence"/>
</dbReference>
<name>A0ABP8ITJ1_9BACT</name>
<evidence type="ECO:0000313" key="1">
    <source>
        <dbReference type="EMBL" id="GAA4371917.1"/>
    </source>
</evidence>
<gene>
    <name evidence="1" type="ORF">GCM10023186_00860</name>
</gene>
<dbReference type="RefSeq" id="WP_345220357.1">
    <property type="nucleotide sequence ID" value="NZ_BAABHA010000001.1"/>
</dbReference>
<protein>
    <submittedName>
        <fullName evidence="1">Uncharacterized protein</fullName>
    </submittedName>
</protein>
<comment type="caution">
    <text evidence="1">The sequence shown here is derived from an EMBL/GenBank/DDBJ whole genome shotgun (WGS) entry which is preliminary data.</text>
</comment>
<sequence length="190" mass="21216">METTRVFTADTETDLWQQVTTDMTQDGAPLEYSALLHQGGYNFRLDLDIDPGGGFESGYAYTALTALVPGNLPLRFALHEQDWIHELGKLVGMEDVELGLPDLDPVFMVKTNDPELLRDLLADSVVRNTLIKYQECRLTLAPADDETDPNLHLIFTKETGIVEQESLLEIYHMLCRLLQKLSPQPAGAVA</sequence>
<dbReference type="EMBL" id="BAABHA010000001">
    <property type="protein sequence ID" value="GAA4371917.1"/>
    <property type="molecule type" value="Genomic_DNA"/>
</dbReference>
<reference evidence="2" key="1">
    <citation type="journal article" date="2019" name="Int. J. Syst. Evol. Microbiol.">
        <title>The Global Catalogue of Microorganisms (GCM) 10K type strain sequencing project: providing services to taxonomists for standard genome sequencing and annotation.</title>
        <authorList>
            <consortium name="The Broad Institute Genomics Platform"/>
            <consortium name="The Broad Institute Genome Sequencing Center for Infectious Disease"/>
            <person name="Wu L."/>
            <person name="Ma J."/>
        </authorList>
    </citation>
    <scope>NUCLEOTIDE SEQUENCE [LARGE SCALE GENOMIC DNA]</scope>
    <source>
        <strain evidence="2">JCM 17924</strain>
    </source>
</reference>
<accession>A0ABP8ITJ1</accession>
<proteinExistence type="predicted"/>
<evidence type="ECO:0000313" key="2">
    <source>
        <dbReference type="Proteomes" id="UP001500454"/>
    </source>
</evidence>
<keyword evidence="2" id="KW-1185">Reference proteome</keyword>
<organism evidence="1 2">
    <name type="scientific">Hymenobacter koreensis</name>
    <dbReference type="NCBI Taxonomy" id="1084523"/>
    <lineage>
        <taxon>Bacteria</taxon>
        <taxon>Pseudomonadati</taxon>
        <taxon>Bacteroidota</taxon>
        <taxon>Cytophagia</taxon>
        <taxon>Cytophagales</taxon>
        <taxon>Hymenobacteraceae</taxon>
        <taxon>Hymenobacter</taxon>
    </lineage>
</organism>